<sequence length="604" mass="66271">MNSMIGHGKSPYLMLGAGLWAAWVLLVSWYYPVGGDEPGYYYSAQQIALGRWPVLDFLILQAPGFYLPYALISKFLSPSLEAARLISVACVILLACMSGSLAARAWGRAWGALAFVMVGLSHFMFYWNVQVIHFPLANMTALAAVWCILSRRPSLAVALTAGFITGWMADTRLVLGPVGGVILYLALRQGKAVYGGWGPAAKRIVAPFILAGIVAGLPLLVLLVADFQATLFNLVGARAQAEVVNRWQADTALQVVLNFLSIRWETLTSFLVRADGSPKASFGNCIVFVPPVLAVILVAKQRRLRAWWAEVKVDSVVSASAWMVAGILGIHFVTVVSGGSYIQSIFPFLVLISVGALAHATRGSPCPRPAKVVLALVLAAYGLHFFFFTFSALLRRNEPSDGRPVTAARVACWLERYTDPGELLMNTGVLPVAMAVRRLPVGFEYNNGIAWMFWRLHLDEAVARRYHIFRGEDFEALMESGEIRVLVDDAHLDTELVDAPRVRPLIAQNYRTLWSTGGPWAYEVKLLKSAWRDDLPVVRPVAAGEVTRAKLARKGQAEVVRATVMDFGNSLRALPADLGDTWARLTHAPYERRCASTLRDMTGP</sequence>
<comment type="caution">
    <text evidence="9">The sequence shown here is derived from an EMBL/GenBank/DDBJ whole genome shotgun (WGS) entry which is preliminary data.</text>
</comment>
<feature type="transmembrane region" description="Helical" evidence="8">
    <location>
        <begin position="109"/>
        <end position="129"/>
    </location>
</feature>
<feature type="transmembrane region" description="Helical" evidence="8">
    <location>
        <begin position="340"/>
        <end position="360"/>
    </location>
</feature>
<keyword evidence="4" id="KW-0808">Transferase</keyword>
<keyword evidence="5 8" id="KW-0812">Transmembrane</keyword>
<dbReference type="EMBL" id="AONQ01000037">
    <property type="protein sequence ID" value="EME69322.1"/>
    <property type="molecule type" value="Genomic_DNA"/>
</dbReference>
<evidence type="ECO:0000256" key="3">
    <source>
        <dbReference type="ARBA" id="ARBA00022676"/>
    </source>
</evidence>
<comment type="subcellular location">
    <subcellularLocation>
        <location evidence="1">Cell membrane</location>
        <topology evidence="1">Multi-pass membrane protein</topology>
    </subcellularLocation>
</comment>
<dbReference type="GO" id="GO:0005886">
    <property type="term" value="C:plasma membrane"/>
    <property type="evidence" value="ECO:0007669"/>
    <property type="project" value="UniProtKB-SubCell"/>
</dbReference>
<feature type="transmembrane region" description="Helical" evidence="8">
    <location>
        <begin position="280"/>
        <end position="299"/>
    </location>
</feature>
<keyword evidence="2" id="KW-1003">Cell membrane</keyword>
<evidence type="ECO:0000313" key="9">
    <source>
        <dbReference type="EMBL" id="EME69322.1"/>
    </source>
</evidence>
<evidence type="ECO:0000256" key="1">
    <source>
        <dbReference type="ARBA" id="ARBA00004651"/>
    </source>
</evidence>
<evidence type="ECO:0000256" key="5">
    <source>
        <dbReference type="ARBA" id="ARBA00022692"/>
    </source>
</evidence>
<evidence type="ECO:0000256" key="2">
    <source>
        <dbReference type="ARBA" id="ARBA00022475"/>
    </source>
</evidence>
<evidence type="ECO:0008006" key="11">
    <source>
        <dbReference type="Google" id="ProtNLM"/>
    </source>
</evidence>
<dbReference type="PATRIC" id="fig|1244869.3.peg.2809"/>
<organism evidence="9 10">
    <name type="scientific">Paramagnetospirillum caucaseum</name>
    <dbReference type="NCBI Taxonomy" id="1244869"/>
    <lineage>
        <taxon>Bacteria</taxon>
        <taxon>Pseudomonadati</taxon>
        <taxon>Pseudomonadota</taxon>
        <taxon>Alphaproteobacteria</taxon>
        <taxon>Rhodospirillales</taxon>
        <taxon>Magnetospirillaceae</taxon>
        <taxon>Paramagnetospirillum</taxon>
    </lineage>
</organism>
<gene>
    <name evidence="9" type="ORF">H261_13940</name>
</gene>
<feature type="transmembrane region" description="Helical" evidence="8">
    <location>
        <begin position="311"/>
        <end position="334"/>
    </location>
</feature>
<dbReference type="Proteomes" id="UP000011744">
    <property type="component" value="Unassembled WGS sequence"/>
</dbReference>
<evidence type="ECO:0000256" key="8">
    <source>
        <dbReference type="SAM" id="Phobius"/>
    </source>
</evidence>
<evidence type="ECO:0000256" key="6">
    <source>
        <dbReference type="ARBA" id="ARBA00022989"/>
    </source>
</evidence>
<keyword evidence="6 8" id="KW-1133">Transmembrane helix</keyword>
<protein>
    <recommendedName>
        <fullName evidence="11">Glycosyltransferase RgtA/B/C/D-like domain-containing protein</fullName>
    </recommendedName>
</protein>
<proteinExistence type="predicted"/>
<dbReference type="RefSeq" id="WP_008618590.1">
    <property type="nucleotide sequence ID" value="NZ_AONQ01000037.1"/>
</dbReference>
<feature type="transmembrane region" description="Helical" evidence="8">
    <location>
        <begin position="12"/>
        <end position="32"/>
    </location>
</feature>
<evidence type="ECO:0000313" key="10">
    <source>
        <dbReference type="Proteomes" id="UP000011744"/>
    </source>
</evidence>
<dbReference type="PANTHER" id="PTHR33908">
    <property type="entry name" value="MANNOSYLTRANSFERASE YKCB-RELATED"/>
    <property type="match status" value="1"/>
</dbReference>
<accession>M2ZPU3</accession>
<keyword evidence="10" id="KW-1185">Reference proteome</keyword>
<dbReference type="GO" id="GO:0016763">
    <property type="term" value="F:pentosyltransferase activity"/>
    <property type="evidence" value="ECO:0007669"/>
    <property type="project" value="TreeGrafter"/>
</dbReference>
<reference evidence="9 10" key="1">
    <citation type="journal article" date="2014" name="Genome Announc.">
        <title>Draft Genome Sequence of Magnetospirillum sp. Strain SO-1, a Freshwater Magnetotactic Bacterium Isolated from the Ol'khovka River, Russia.</title>
        <authorList>
            <person name="Grouzdev D.S."/>
            <person name="Dziuba M.V."/>
            <person name="Sukhacheva M.S."/>
            <person name="Mardanov A.V."/>
            <person name="Beletskiy A.V."/>
            <person name="Kuznetsov B.B."/>
            <person name="Skryabin K.G."/>
        </authorList>
    </citation>
    <scope>NUCLEOTIDE SEQUENCE [LARGE SCALE GENOMIC DNA]</scope>
    <source>
        <strain evidence="9 10">SO-1</strain>
    </source>
</reference>
<dbReference type="AlphaFoldDB" id="M2ZPU3"/>
<dbReference type="PANTHER" id="PTHR33908:SF11">
    <property type="entry name" value="MEMBRANE PROTEIN"/>
    <property type="match status" value="1"/>
</dbReference>
<name>M2ZPU3_9PROT</name>
<dbReference type="GO" id="GO:0009103">
    <property type="term" value="P:lipopolysaccharide biosynthetic process"/>
    <property type="evidence" value="ECO:0007669"/>
    <property type="project" value="UniProtKB-ARBA"/>
</dbReference>
<feature type="transmembrane region" description="Helical" evidence="8">
    <location>
        <begin position="208"/>
        <end position="225"/>
    </location>
</feature>
<evidence type="ECO:0000256" key="4">
    <source>
        <dbReference type="ARBA" id="ARBA00022679"/>
    </source>
</evidence>
<feature type="transmembrane region" description="Helical" evidence="8">
    <location>
        <begin position="84"/>
        <end position="103"/>
    </location>
</feature>
<keyword evidence="7 8" id="KW-0472">Membrane</keyword>
<feature type="transmembrane region" description="Helical" evidence="8">
    <location>
        <begin position="372"/>
        <end position="394"/>
    </location>
</feature>
<keyword evidence="3" id="KW-0328">Glycosyltransferase</keyword>
<feature type="transmembrane region" description="Helical" evidence="8">
    <location>
        <begin position="171"/>
        <end position="187"/>
    </location>
</feature>
<evidence type="ECO:0000256" key="7">
    <source>
        <dbReference type="ARBA" id="ARBA00023136"/>
    </source>
</evidence>
<dbReference type="InterPro" id="IPR050297">
    <property type="entry name" value="LipidA_mod_glycosyltrf_83"/>
</dbReference>